<comment type="caution">
    <text evidence="2">The sequence shown here is derived from an EMBL/GenBank/DDBJ whole genome shotgun (WGS) entry which is preliminary data.</text>
</comment>
<dbReference type="Pfam" id="PF03033">
    <property type="entry name" value="Glyco_transf_28"/>
    <property type="match status" value="1"/>
</dbReference>
<organism evidence="2 3">
    <name type="scientific">Trichocoleus desertorum GB2-A4</name>
    <dbReference type="NCBI Taxonomy" id="2933944"/>
    <lineage>
        <taxon>Bacteria</taxon>
        <taxon>Bacillati</taxon>
        <taxon>Cyanobacteriota</taxon>
        <taxon>Cyanophyceae</taxon>
        <taxon>Leptolyngbyales</taxon>
        <taxon>Trichocoleusaceae</taxon>
        <taxon>Trichocoleus</taxon>
    </lineage>
</organism>
<dbReference type="Gene3D" id="3.40.50.2000">
    <property type="entry name" value="Glycogen Phosphorylase B"/>
    <property type="match status" value="1"/>
</dbReference>
<proteinExistence type="predicted"/>
<keyword evidence="3" id="KW-1185">Reference proteome</keyword>
<gene>
    <name evidence="2" type="ORF">NC998_28935</name>
</gene>
<feature type="domain" description="Glycosyltransferase family 28 N-terminal" evidence="1">
    <location>
        <begin position="4"/>
        <end position="53"/>
    </location>
</feature>
<dbReference type="GO" id="GO:0016757">
    <property type="term" value="F:glycosyltransferase activity"/>
    <property type="evidence" value="ECO:0007669"/>
    <property type="project" value="UniProtKB-KW"/>
</dbReference>
<evidence type="ECO:0000313" key="3">
    <source>
        <dbReference type="Proteomes" id="UP001464891"/>
    </source>
</evidence>
<dbReference type="RefSeq" id="WP_242017135.1">
    <property type="nucleotide sequence ID" value="NZ_JAMPKM010000066.1"/>
</dbReference>
<dbReference type="SUPFAM" id="SSF53756">
    <property type="entry name" value="UDP-Glycosyltransferase/glycogen phosphorylase"/>
    <property type="match status" value="1"/>
</dbReference>
<dbReference type="InterPro" id="IPR050426">
    <property type="entry name" value="Glycosyltransferase_28"/>
</dbReference>
<dbReference type="InterPro" id="IPR004276">
    <property type="entry name" value="GlycoTrans_28_N"/>
</dbReference>
<accession>A0ABV0JJ42</accession>
<dbReference type="EC" id="2.4.-.-" evidence="2"/>
<keyword evidence="2" id="KW-0808">Transferase</keyword>
<keyword evidence="2" id="KW-0328">Glycosyltransferase</keyword>
<protein>
    <submittedName>
        <fullName evidence="2">Glycosyltransferase</fullName>
        <ecNumber evidence="2">2.4.-.-</ecNumber>
    </submittedName>
</protein>
<dbReference type="EMBL" id="JAMPKM010000066">
    <property type="protein sequence ID" value="MEP0821075.1"/>
    <property type="molecule type" value="Genomic_DNA"/>
</dbReference>
<dbReference type="PANTHER" id="PTHR48050">
    <property type="entry name" value="STEROL 3-BETA-GLUCOSYLTRANSFERASE"/>
    <property type="match status" value="1"/>
</dbReference>
<dbReference type="Proteomes" id="UP001464891">
    <property type="component" value="Unassembled WGS sequence"/>
</dbReference>
<sequence>MSRIVVTTLGTLGDLHPMIAIALELRQRGHEVMFVTHQVYQSKLTALNFEFHPCAPISRP</sequence>
<evidence type="ECO:0000259" key="1">
    <source>
        <dbReference type="Pfam" id="PF03033"/>
    </source>
</evidence>
<reference evidence="2 3" key="1">
    <citation type="submission" date="2022-04" db="EMBL/GenBank/DDBJ databases">
        <title>Positive selection, recombination, and allopatry shape intraspecific diversity of widespread and dominant cyanobacteria.</title>
        <authorList>
            <person name="Wei J."/>
            <person name="Shu W."/>
            <person name="Hu C."/>
        </authorList>
    </citation>
    <scope>NUCLEOTIDE SEQUENCE [LARGE SCALE GENOMIC DNA]</scope>
    <source>
        <strain evidence="2 3">GB2-A4</strain>
    </source>
</reference>
<dbReference type="PANTHER" id="PTHR48050:SF13">
    <property type="entry name" value="STEROL 3-BETA-GLUCOSYLTRANSFERASE UGT80A2"/>
    <property type="match status" value="1"/>
</dbReference>
<name>A0ABV0JJ42_9CYAN</name>
<evidence type="ECO:0000313" key="2">
    <source>
        <dbReference type="EMBL" id="MEP0821075.1"/>
    </source>
</evidence>